<accession>A0AAV7EEW9</accession>
<evidence type="ECO:0000256" key="1">
    <source>
        <dbReference type="ARBA" id="ARBA00004123"/>
    </source>
</evidence>
<evidence type="ECO:0000256" key="2">
    <source>
        <dbReference type="ARBA" id="ARBA00007299"/>
    </source>
</evidence>
<gene>
    <name evidence="10" type="ORF">H6P81_012763</name>
</gene>
<evidence type="ECO:0000256" key="5">
    <source>
        <dbReference type="ARBA" id="ARBA00023242"/>
    </source>
</evidence>
<dbReference type="Pfam" id="PF22062">
    <property type="entry name" value="OB_DPOA2"/>
    <property type="match status" value="1"/>
</dbReference>
<dbReference type="Pfam" id="PF08418">
    <property type="entry name" value="Pol_alpha_B_N"/>
    <property type="match status" value="1"/>
</dbReference>
<dbReference type="InterPro" id="IPR007185">
    <property type="entry name" value="DNA_pol_a/d/e_bsu"/>
</dbReference>
<evidence type="ECO:0000256" key="3">
    <source>
        <dbReference type="ARBA" id="ARBA00018596"/>
    </source>
</evidence>
<dbReference type="InterPro" id="IPR013627">
    <property type="entry name" value="Pol_alpha_B_N"/>
</dbReference>
<proteinExistence type="inferred from homology"/>
<evidence type="ECO:0000256" key="4">
    <source>
        <dbReference type="ARBA" id="ARBA00022705"/>
    </source>
</evidence>
<comment type="caution">
    <text evidence="10">The sequence shown here is derived from an EMBL/GenBank/DDBJ whole genome shotgun (WGS) entry which is preliminary data.</text>
</comment>
<evidence type="ECO:0000256" key="6">
    <source>
        <dbReference type="PIRNR" id="PIRNR018300"/>
    </source>
</evidence>
<feature type="domain" description="DNA polymerase alpha/delta/epsilon subunit B" evidence="7">
    <location>
        <begin position="342"/>
        <end position="554"/>
    </location>
</feature>
<evidence type="ECO:0000259" key="8">
    <source>
        <dbReference type="Pfam" id="PF08418"/>
    </source>
</evidence>
<evidence type="ECO:0000259" key="7">
    <source>
        <dbReference type="Pfam" id="PF04042"/>
    </source>
</evidence>
<dbReference type="InterPro" id="IPR043034">
    <property type="entry name" value="DNA_pol_alpha_B_N_sf"/>
</dbReference>
<dbReference type="GO" id="GO:0005658">
    <property type="term" value="C:alpha DNA polymerase:primase complex"/>
    <property type="evidence" value="ECO:0007669"/>
    <property type="project" value="TreeGrafter"/>
</dbReference>
<keyword evidence="5 6" id="KW-0539">Nucleus</keyword>
<protein>
    <recommendedName>
        <fullName evidence="3 6">DNA polymerase alpha subunit B</fullName>
    </recommendedName>
</protein>
<dbReference type="AlphaFoldDB" id="A0AAV7EEW9"/>
<dbReference type="GO" id="GO:0003677">
    <property type="term" value="F:DNA binding"/>
    <property type="evidence" value="ECO:0007669"/>
    <property type="project" value="InterPro"/>
</dbReference>
<dbReference type="Proteomes" id="UP000825729">
    <property type="component" value="Unassembled WGS sequence"/>
</dbReference>
<comment type="similarity">
    <text evidence="2 6">Belongs to the DNA polymerase alpha subunit B family.</text>
</comment>
<dbReference type="GO" id="GO:0006270">
    <property type="term" value="P:DNA replication initiation"/>
    <property type="evidence" value="ECO:0007669"/>
    <property type="project" value="TreeGrafter"/>
</dbReference>
<dbReference type="InterPro" id="IPR016722">
    <property type="entry name" value="DNA_pol_alpha_bsu"/>
</dbReference>
<dbReference type="FunFam" id="3.60.21.60:FF:000004">
    <property type="entry name" value="DNA polymerase alpha subunit B"/>
    <property type="match status" value="1"/>
</dbReference>
<dbReference type="Pfam" id="PF04042">
    <property type="entry name" value="DNA_pol_E_B"/>
    <property type="match status" value="1"/>
</dbReference>
<evidence type="ECO:0000313" key="10">
    <source>
        <dbReference type="EMBL" id="KAG9446635.1"/>
    </source>
</evidence>
<feature type="domain" description="DNA polymerase alpha subunit B OB" evidence="9">
    <location>
        <begin position="223"/>
        <end position="303"/>
    </location>
</feature>
<dbReference type="PIRSF" id="PIRSF018300">
    <property type="entry name" value="DNA_pol_alph_2"/>
    <property type="match status" value="1"/>
</dbReference>
<comment type="function">
    <text evidence="6">Accessory subunit of the DNA polymerase alpha complex (also known as the alpha DNA polymerase-primase complex) which plays an essential role in the initiation of DNA synthesis.</text>
</comment>
<keyword evidence="4 6" id="KW-0235">DNA replication</keyword>
<comment type="subcellular location">
    <subcellularLocation>
        <location evidence="1 6">Nucleus</location>
    </subcellularLocation>
</comment>
<dbReference type="PANTHER" id="PTHR23061">
    <property type="entry name" value="DNA POLYMERASE 2 ALPHA 70 KDA SUBUNIT"/>
    <property type="match status" value="1"/>
</dbReference>
<dbReference type="Gene3D" id="3.60.21.60">
    <property type="match status" value="2"/>
</dbReference>
<dbReference type="EMBL" id="JAINDJ010000005">
    <property type="protein sequence ID" value="KAG9446635.1"/>
    <property type="molecule type" value="Genomic_DNA"/>
</dbReference>
<dbReference type="Gene3D" id="1.10.8.530">
    <property type="entry name" value="DNA polymerase alpha-primase, subunit B, N-terminal domain"/>
    <property type="match status" value="1"/>
</dbReference>
<organism evidence="10 11">
    <name type="scientific">Aristolochia fimbriata</name>
    <name type="common">White veined hardy Dutchman's pipe vine</name>
    <dbReference type="NCBI Taxonomy" id="158543"/>
    <lineage>
        <taxon>Eukaryota</taxon>
        <taxon>Viridiplantae</taxon>
        <taxon>Streptophyta</taxon>
        <taxon>Embryophyta</taxon>
        <taxon>Tracheophyta</taxon>
        <taxon>Spermatophyta</taxon>
        <taxon>Magnoliopsida</taxon>
        <taxon>Magnoliidae</taxon>
        <taxon>Piperales</taxon>
        <taxon>Aristolochiaceae</taxon>
        <taxon>Aristolochia</taxon>
    </lineage>
</organism>
<dbReference type="PANTHER" id="PTHR23061:SF12">
    <property type="entry name" value="DNA POLYMERASE ALPHA SUBUNIT B"/>
    <property type="match status" value="1"/>
</dbReference>
<reference evidence="10 11" key="1">
    <citation type="submission" date="2021-07" db="EMBL/GenBank/DDBJ databases">
        <title>The Aristolochia fimbriata genome: insights into angiosperm evolution, floral development and chemical biosynthesis.</title>
        <authorList>
            <person name="Jiao Y."/>
        </authorList>
    </citation>
    <scope>NUCLEOTIDE SEQUENCE [LARGE SCALE GENOMIC DNA]</scope>
    <source>
        <strain evidence="10">IBCAS-2021</strain>
        <tissue evidence="10">Leaf</tissue>
    </source>
</reference>
<dbReference type="InterPro" id="IPR054300">
    <property type="entry name" value="OB_DPOA2"/>
</dbReference>
<dbReference type="FunFam" id="1.10.8.530:FF:000002">
    <property type="entry name" value="DNA polymerase alpha subunit B"/>
    <property type="match status" value="1"/>
</dbReference>
<name>A0AAV7EEW9_ARIFI</name>
<sequence length="606" mass="67555">MESEIKAEFENNGFSLEDEEEILSKCLTFCINYKLSASDLVSSWEIYYLNRHLNGSVVKKVHMDGFLSHLQKEQLESIMKEEPNLHFYSSNDVDMLLSDTDNIKQLGLVETPSKQYEPLSLTFDTDEKPSSLVHRSDHFLVHSDFNSLKKDDNVEERDPENSEDEIIRKVQPGPRCSVQALQSQPKPGCKFMCDRTADRFNSLENRIRRHTAALVASGLYGEPADPSLASQKSIFVVGMICCDGEGHLNEKSALLQGSVEHSAGQRVRLDLQNLDHFSLFPGQVIGIEGHNPSGHCLIASKVVDSLPLPTSMDEGLPPLKKQAMDMEFKPLSPCSSSTSLSLVIAAGPFTTTDNLFFEPLAELLAYSRRKQPQVLLLLGPFVDSEHPELKKGSVERSFDEIFHVEVVRRLQDYLEYMGSTTQIVLVPSIRDCNHDFVFPQPFFDIQLPEDLKHQILCAPNPGVFKVNEITVGGCSIDILKQLSSEEIWKMPPGSSHGDRVGRLAMHLLHQRSYYPLYPPSKGVPLDLSLAPEALQIRDIPDFLVLPSDLAPFIKVLSLGETEDASEGVRCICLNPGRLAKGIGGGTFIELNYHGEIAKTNASIIRI</sequence>
<keyword evidence="11" id="KW-1185">Reference proteome</keyword>
<evidence type="ECO:0000259" key="9">
    <source>
        <dbReference type="Pfam" id="PF22062"/>
    </source>
</evidence>
<feature type="domain" description="DNA polymerase alpha subunit B N-terminal" evidence="8">
    <location>
        <begin position="4"/>
        <end position="50"/>
    </location>
</feature>
<evidence type="ECO:0000313" key="11">
    <source>
        <dbReference type="Proteomes" id="UP000825729"/>
    </source>
</evidence>